<dbReference type="Gene3D" id="2.130.10.130">
    <property type="entry name" value="Integrin alpha, N-terminal"/>
    <property type="match status" value="2"/>
</dbReference>
<accession>A0A7G8BEF4</accession>
<evidence type="ECO:0000259" key="3">
    <source>
        <dbReference type="Pfam" id="PF07593"/>
    </source>
</evidence>
<dbReference type="PANTHER" id="PTHR16026">
    <property type="entry name" value="CARTILAGE ACIDIC PROTEIN 1"/>
    <property type="match status" value="1"/>
</dbReference>
<name>A0A7G8BEF4_9BACT</name>
<dbReference type="InterPro" id="IPR013517">
    <property type="entry name" value="FG-GAP"/>
</dbReference>
<dbReference type="Pfam" id="PF07593">
    <property type="entry name" value="UnbV_ASPIC"/>
    <property type="match status" value="1"/>
</dbReference>
<sequence length="600" mass="64956">MTLICRSKHGSFSAVVIFLALLLAPRLYIFPQQTQSASHQSAATSVATHAEFPQLIDITAATGIHFNHLSTPEARYVVESMSGGVALIDYDGDGYPDIYFTNAQSVEMALAGKKAKSALYHNNHDGTFTDVTDKSGVGYPCWAMGVAVGDYNNDGLPDLLVTCFGGVVLYRNNGDGTFTDVTKQAGLGNDTAWATGAAFGDYDGDGFADLFVAHYVDFHLDDLPTFGSRLTCKYHNVPVQCGPRGLKGFRDNLYHNNGDGTFSEVSKQAGVDDPQGFFGLTAVWSDLNGDGRPDLFVANDGEPNYLYRNDGNGHFTNVAYQAGVAVNQDGAEQANMGVALGDYLHTGRFSIGITHFSEEYAALYRNDGDLNFTDVSYASGIAQSTTPHVGWGDAFFDLDNDGWPDFFMVNGHVYPQVGAAGIGTKYREPKLLFLNQRNGTFKNISQEAGAAIQIPQVSRGLAVGDLFNDGHIELVVENLEGEPMILRPDGGPQNHWVSLALQGTKSNRLALNARVRVTAGELVEEDEVRSGGSYLSQNDLRLHFGLGKHESIDRVEIFWPSGAKDVLTQLPVNRFYTVQEGHGVVNSQPAARPLSFAPHP</sequence>
<proteinExistence type="predicted"/>
<dbReference type="InterPro" id="IPR028994">
    <property type="entry name" value="Integrin_alpha_N"/>
</dbReference>
<keyword evidence="2" id="KW-0472">Membrane</keyword>
<organism evidence="4 5">
    <name type="scientific">Alloacidobacterium dinghuense</name>
    <dbReference type="NCBI Taxonomy" id="2763107"/>
    <lineage>
        <taxon>Bacteria</taxon>
        <taxon>Pseudomonadati</taxon>
        <taxon>Acidobacteriota</taxon>
        <taxon>Terriglobia</taxon>
        <taxon>Terriglobales</taxon>
        <taxon>Acidobacteriaceae</taxon>
        <taxon>Alloacidobacterium</taxon>
    </lineage>
</organism>
<keyword evidence="2" id="KW-1133">Transmembrane helix</keyword>
<evidence type="ECO:0000313" key="4">
    <source>
        <dbReference type="EMBL" id="QNI30924.1"/>
    </source>
</evidence>
<feature type="transmembrane region" description="Helical" evidence="2">
    <location>
        <begin position="12"/>
        <end position="30"/>
    </location>
</feature>
<dbReference type="SUPFAM" id="SSF69318">
    <property type="entry name" value="Integrin alpha N-terminal domain"/>
    <property type="match status" value="1"/>
</dbReference>
<dbReference type="Pfam" id="PF13517">
    <property type="entry name" value="FG-GAP_3"/>
    <property type="match status" value="3"/>
</dbReference>
<dbReference type="Proteomes" id="UP000515312">
    <property type="component" value="Chromosome"/>
</dbReference>
<keyword evidence="2" id="KW-0812">Transmembrane</keyword>
<keyword evidence="1" id="KW-0732">Signal</keyword>
<dbReference type="PANTHER" id="PTHR16026:SF0">
    <property type="entry name" value="CARTILAGE ACIDIC PROTEIN 1"/>
    <property type="match status" value="1"/>
</dbReference>
<dbReference type="RefSeq" id="WP_186741150.1">
    <property type="nucleotide sequence ID" value="NZ_CP060394.1"/>
</dbReference>
<evidence type="ECO:0000313" key="5">
    <source>
        <dbReference type="Proteomes" id="UP000515312"/>
    </source>
</evidence>
<dbReference type="KEGG" id="adin:H7849_17640"/>
<dbReference type="InterPro" id="IPR011519">
    <property type="entry name" value="UnbV_ASPIC"/>
</dbReference>
<keyword evidence="5" id="KW-1185">Reference proteome</keyword>
<protein>
    <submittedName>
        <fullName evidence="4">CRTAC1 family protein</fullName>
    </submittedName>
</protein>
<dbReference type="EMBL" id="CP060394">
    <property type="protein sequence ID" value="QNI30924.1"/>
    <property type="molecule type" value="Genomic_DNA"/>
</dbReference>
<evidence type="ECO:0000256" key="2">
    <source>
        <dbReference type="SAM" id="Phobius"/>
    </source>
</evidence>
<dbReference type="InterPro" id="IPR027039">
    <property type="entry name" value="Crtac1"/>
</dbReference>
<gene>
    <name evidence="4" type="ORF">H7849_17640</name>
</gene>
<feature type="domain" description="ASPIC/UnbV" evidence="3">
    <location>
        <begin position="510"/>
        <end position="577"/>
    </location>
</feature>
<dbReference type="AlphaFoldDB" id="A0A7G8BEF4"/>
<reference evidence="4 5" key="1">
    <citation type="submission" date="2020-08" db="EMBL/GenBank/DDBJ databases">
        <title>Edaphobacter telluris sp. nov. and Acidobacterium dinghuensis sp. nov., two acidobacteria isolated from forest soil.</title>
        <authorList>
            <person name="Fu J."/>
            <person name="Qiu L."/>
        </authorList>
    </citation>
    <scope>NUCLEOTIDE SEQUENCE [LARGE SCALE GENOMIC DNA]</scope>
    <source>
        <strain evidence="4">4Y35</strain>
    </source>
</reference>
<evidence type="ECO:0000256" key="1">
    <source>
        <dbReference type="ARBA" id="ARBA00022729"/>
    </source>
</evidence>